<organism evidence="8 9">
    <name type="scientific">Romanomermis culicivorax</name>
    <name type="common">Nematode worm</name>
    <dbReference type="NCBI Taxonomy" id="13658"/>
    <lineage>
        <taxon>Eukaryota</taxon>
        <taxon>Metazoa</taxon>
        <taxon>Ecdysozoa</taxon>
        <taxon>Nematoda</taxon>
        <taxon>Enoplea</taxon>
        <taxon>Dorylaimia</taxon>
        <taxon>Mermithida</taxon>
        <taxon>Mermithoidea</taxon>
        <taxon>Mermithidae</taxon>
        <taxon>Romanomermis</taxon>
    </lineage>
</organism>
<dbReference type="Gene3D" id="1.10.10.790">
    <property type="entry name" value="Surp module"/>
    <property type="match status" value="1"/>
</dbReference>
<dbReference type="AlphaFoldDB" id="A0A915IDL4"/>
<evidence type="ECO:0000259" key="7">
    <source>
        <dbReference type="PROSITE" id="PS50128"/>
    </source>
</evidence>
<dbReference type="SUPFAM" id="SSF109905">
    <property type="entry name" value="Surp module (SWAP domain)"/>
    <property type="match status" value="1"/>
</dbReference>
<dbReference type="InterPro" id="IPR035967">
    <property type="entry name" value="SWAP/Surp_sf"/>
</dbReference>
<dbReference type="Pfam" id="PF01805">
    <property type="entry name" value="Surp"/>
    <property type="match status" value="1"/>
</dbReference>
<dbReference type="WBParaSite" id="nRc.2.0.1.t12289-RA">
    <property type="protein sequence ID" value="nRc.2.0.1.t12289-RA"/>
    <property type="gene ID" value="nRc.2.0.1.g12289"/>
</dbReference>
<dbReference type="SMART" id="SM00648">
    <property type="entry name" value="SWAP"/>
    <property type="match status" value="1"/>
</dbReference>
<evidence type="ECO:0000256" key="5">
    <source>
        <dbReference type="ARBA" id="ARBA00023163"/>
    </source>
</evidence>
<dbReference type="GO" id="GO:0003723">
    <property type="term" value="F:RNA binding"/>
    <property type="evidence" value="ECO:0007669"/>
    <property type="project" value="UniProtKB-KW"/>
</dbReference>
<keyword evidence="2" id="KW-0677">Repeat</keyword>
<dbReference type="Proteomes" id="UP000887565">
    <property type="component" value="Unplaced"/>
</dbReference>
<name>A0A915IDL4_ROMCU</name>
<dbReference type="PANTHER" id="PTHR13161:SF15">
    <property type="entry name" value="SPLICING FACTOR, SUPPRESSOR OF WHITE-APRICOT HOMOLOG"/>
    <property type="match status" value="1"/>
</dbReference>
<dbReference type="Pfam" id="PF09750">
    <property type="entry name" value="DRY_EERY"/>
    <property type="match status" value="1"/>
</dbReference>
<dbReference type="PROSITE" id="PS50128">
    <property type="entry name" value="SURP"/>
    <property type="match status" value="1"/>
</dbReference>
<proteinExistence type="predicted"/>
<keyword evidence="6" id="KW-0508">mRNA splicing</keyword>
<evidence type="ECO:0000256" key="4">
    <source>
        <dbReference type="ARBA" id="ARBA00023015"/>
    </source>
</evidence>
<accession>A0A915IDL4</accession>
<protein>
    <submittedName>
        <fullName evidence="9">SURP motif domain-containing protein</fullName>
    </submittedName>
</protein>
<keyword evidence="1" id="KW-0507">mRNA processing</keyword>
<dbReference type="OMA" id="CEYERYC"/>
<evidence type="ECO:0000256" key="3">
    <source>
        <dbReference type="ARBA" id="ARBA00022884"/>
    </source>
</evidence>
<dbReference type="InterPro" id="IPR000061">
    <property type="entry name" value="Surp"/>
</dbReference>
<evidence type="ECO:0000256" key="6">
    <source>
        <dbReference type="ARBA" id="ARBA00023187"/>
    </source>
</evidence>
<dbReference type="InterPro" id="IPR019147">
    <property type="entry name" value="SWAP_N_domain"/>
</dbReference>
<evidence type="ECO:0000256" key="2">
    <source>
        <dbReference type="ARBA" id="ARBA00022737"/>
    </source>
</evidence>
<dbReference type="SMART" id="SM01141">
    <property type="entry name" value="DRY_EERY"/>
    <property type="match status" value="1"/>
</dbReference>
<evidence type="ECO:0000313" key="8">
    <source>
        <dbReference type="Proteomes" id="UP000887565"/>
    </source>
</evidence>
<feature type="domain" description="SURP motif" evidence="7">
    <location>
        <begin position="213"/>
        <end position="255"/>
    </location>
</feature>
<keyword evidence="4" id="KW-0805">Transcription regulation</keyword>
<reference evidence="9" key="1">
    <citation type="submission" date="2022-11" db="UniProtKB">
        <authorList>
            <consortium name="WormBaseParasite"/>
        </authorList>
    </citation>
    <scope>IDENTIFICATION</scope>
</reference>
<evidence type="ECO:0000313" key="9">
    <source>
        <dbReference type="WBParaSite" id="nRc.2.0.1.t12289-RA"/>
    </source>
</evidence>
<keyword evidence="8" id="KW-1185">Reference proteome</keyword>
<dbReference type="GO" id="GO:0000395">
    <property type="term" value="P:mRNA 5'-splice site recognition"/>
    <property type="evidence" value="ECO:0007669"/>
    <property type="project" value="TreeGrafter"/>
</dbReference>
<dbReference type="PANTHER" id="PTHR13161">
    <property type="entry name" value="SPLICING FACTOR SUPPRESSOR OF WHITE APRICOT"/>
    <property type="match status" value="1"/>
</dbReference>
<keyword evidence="5" id="KW-0804">Transcription</keyword>
<evidence type="ECO:0000256" key="1">
    <source>
        <dbReference type="ARBA" id="ARBA00022664"/>
    </source>
</evidence>
<sequence>MDQNRAYRRTGHVRSNGSKADRSACREEDDLFVFGYHCTIFRDDQKAEHVDFGRHLIPLTFDPSTTIDSIYVYTFYDSNFNPCWNNVKQYFISTGFLVTILLNNSTYDCRLLLNNVPEISISPISLSLEEQEMEYLCDEERYKDLREIGSASTSAGAAIPYDYGATTVNQDNYTINNAENSTSSDDDELFAPSSMLKVPADMITPSSFVQNTVIEKTAVFVAQKGPQMEIIVNAKQKSNKRFRFLDFDNPLNKYYKHVLKMVREKKYTPVFDNLPPKKEKKKIAVVVKRENPSDESDDEGGDYMHPSFFSTSKTTSTVTAAEPPKPEITLPIIDYKIGQEKDVYSALYNRLSAFIPKREEKESAPDA</sequence>
<keyword evidence="3" id="KW-0694">RNA-binding</keyword>
<dbReference type="InterPro" id="IPR040397">
    <property type="entry name" value="SWAP"/>
</dbReference>